<dbReference type="OrthoDB" id="9799894at2"/>
<dbReference type="Proteomes" id="UP000245839">
    <property type="component" value="Unassembled WGS sequence"/>
</dbReference>
<accession>A0A2Y9AN55</accession>
<reference evidence="1 3" key="2">
    <citation type="submission" date="2018-03" db="EMBL/GenBank/DDBJ databases">
        <title>Genomic Encyclopedia of Archaeal and Bacterial Type Strains, Phase II (KMG-II): from individual species to whole genera.</title>
        <authorList>
            <person name="Goeker M."/>
        </authorList>
    </citation>
    <scope>NUCLEOTIDE SEQUENCE [LARGE SCALE GENOMIC DNA]</scope>
    <source>
        <strain evidence="1 3">DSM 25227</strain>
    </source>
</reference>
<name>A0A2Y9AN55_9RHOB</name>
<dbReference type="Pfam" id="PF06676">
    <property type="entry name" value="DUF1178"/>
    <property type="match status" value="1"/>
</dbReference>
<evidence type="ECO:0000313" key="3">
    <source>
        <dbReference type="Proteomes" id="UP000245839"/>
    </source>
</evidence>
<evidence type="ECO:0000313" key="2">
    <source>
        <dbReference type="EMBL" id="SSA45901.1"/>
    </source>
</evidence>
<gene>
    <name evidence="1" type="ORF">BCF38_104172</name>
    <name evidence="2" type="ORF">SAMN05421539_104172</name>
</gene>
<proteinExistence type="predicted"/>
<dbReference type="EMBL" id="UETC01000004">
    <property type="protein sequence ID" value="SSA45901.1"/>
    <property type="molecule type" value="Genomic_DNA"/>
</dbReference>
<dbReference type="Proteomes" id="UP000251571">
    <property type="component" value="Unassembled WGS sequence"/>
</dbReference>
<reference evidence="2 4" key="1">
    <citation type="submission" date="2016-10" db="EMBL/GenBank/DDBJ databases">
        <authorList>
            <person name="Cai Z."/>
        </authorList>
    </citation>
    <scope>NUCLEOTIDE SEQUENCE [LARGE SCALE GENOMIC DNA]</scope>
    <source>
        <strain evidence="2 4">DSM 25227</strain>
    </source>
</reference>
<sequence>MIRYALRCKDGHEFESWFASADAYDALAAKGMVSCAVCGVADVSKALMAPKVAPRSQPEGPSPDEVAKRIAEIRRKVEAEATYVGPRFAAEARAIHEAGESRAIYGEAKPDEARALIEDGIPVAPLPFLPKAKAN</sequence>
<dbReference type="RefSeq" id="WP_109564343.1">
    <property type="nucleotide sequence ID" value="NZ_QGDJ01000004.1"/>
</dbReference>
<dbReference type="AlphaFoldDB" id="A0A2Y9AN55"/>
<keyword evidence="3" id="KW-1185">Reference proteome</keyword>
<organism evidence="2 4">
    <name type="scientific">Jannaschia seohaensis</name>
    <dbReference type="NCBI Taxonomy" id="475081"/>
    <lineage>
        <taxon>Bacteria</taxon>
        <taxon>Pseudomonadati</taxon>
        <taxon>Pseudomonadota</taxon>
        <taxon>Alphaproteobacteria</taxon>
        <taxon>Rhodobacterales</taxon>
        <taxon>Roseobacteraceae</taxon>
        <taxon>Jannaschia</taxon>
    </lineage>
</organism>
<dbReference type="PIRSF" id="PIRSF032131">
    <property type="entry name" value="UCP032131"/>
    <property type="match status" value="1"/>
</dbReference>
<evidence type="ECO:0000313" key="1">
    <source>
        <dbReference type="EMBL" id="PWJ19239.1"/>
    </source>
</evidence>
<dbReference type="InterPro" id="IPR009562">
    <property type="entry name" value="DUF1178"/>
</dbReference>
<evidence type="ECO:0008006" key="5">
    <source>
        <dbReference type="Google" id="ProtNLM"/>
    </source>
</evidence>
<dbReference type="EMBL" id="QGDJ01000004">
    <property type="protein sequence ID" value="PWJ19239.1"/>
    <property type="molecule type" value="Genomic_DNA"/>
</dbReference>
<protein>
    <recommendedName>
        <fullName evidence="5">DUF1178 family protein</fullName>
    </recommendedName>
</protein>
<evidence type="ECO:0000313" key="4">
    <source>
        <dbReference type="Proteomes" id="UP000251571"/>
    </source>
</evidence>